<keyword evidence="4" id="KW-1185">Reference proteome</keyword>
<dbReference type="Gene3D" id="3.10.100.10">
    <property type="entry name" value="Mannose-Binding Protein A, subunit A"/>
    <property type="match status" value="2"/>
</dbReference>
<feature type="domain" description="C-type lectin" evidence="2">
    <location>
        <begin position="200"/>
        <end position="319"/>
    </location>
</feature>
<reference evidence="3" key="1">
    <citation type="submission" date="2021-12" db="EMBL/GenBank/DDBJ databases">
        <authorList>
            <person name="King R."/>
        </authorList>
    </citation>
    <scope>NUCLEOTIDE SEQUENCE</scope>
</reference>
<dbReference type="EMBL" id="OV121132">
    <property type="protein sequence ID" value="CAH0547908.1"/>
    <property type="molecule type" value="Genomic_DNA"/>
</dbReference>
<proteinExistence type="predicted"/>
<dbReference type="InterPro" id="IPR016186">
    <property type="entry name" value="C-type_lectin-like/link_sf"/>
</dbReference>
<dbReference type="AlphaFoldDB" id="A0A9P0ARW7"/>
<dbReference type="InterPro" id="IPR050828">
    <property type="entry name" value="C-type_lectin/matrix_domain"/>
</dbReference>
<dbReference type="PANTHER" id="PTHR45710">
    <property type="entry name" value="C-TYPE LECTIN DOMAIN-CONTAINING PROTEIN 180"/>
    <property type="match status" value="1"/>
</dbReference>
<evidence type="ECO:0000313" key="4">
    <source>
        <dbReference type="Proteomes" id="UP001154078"/>
    </source>
</evidence>
<gene>
    <name evidence="3" type="ORF">MELIAE_LOCUS1800</name>
</gene>
<organism evidence="3 4">
    <name type="scientific">Brassicogethes aeneus</name>
    <name type="common">Rape pollen beetle</name>
    <name type="synonym">Meligethes aeneus</name>
    <dbReference type="NCBI Taxonomy" id="1431903"/>
    <lineage>
        <taxon>Eukaryota</taxon>
        <taxon>Metazoa</taxon>
        <taxon>Ecdysozoa</taxon>
        <taxon>Arthropoda</taxon>
        <taxon>Hexapoda</taxon>
        <taxon>Insecta</taxon>
        <taxon>Pterygota</taxon>
        <taxon>Neoptera</taxon>
        <taxon>Endopterygota</taxon>
        <taxon>Coleoptera</taxon>
        <taxon>Polyphaga</taxon>
        <taxon>Cucujiformia</taxon>
        <taxon>Nitidulidae</taxon>
        <taxon>Meligethinae</taxon>
        <taxon>Brassicogethes</taxon>
    </lineage>
</organism>
<accession>A0A9P0ARW7</accession>
<feature type="chain" id="PRO_5040185458" description="C-type lectin domain-containing protein" evidence="1">
    <location>
        <begin position="18"/>
        <end position="358"/>
    </location>
</feature>
<protein>
    <recommendedName>
        <fullName evidence="2">C-type lectin domain-containing protein</fullName>
    </recommendedName>
</protein>
<dbReference type="Proteomes" id="UP001154078">
    <property type="component" value="Chromosome 1"/>
</dbReference>
<dbReference type="InterPro" id="IPR001304">
    <property type="entry name" value="C-type_lectin-like"/>
</dbReference>
<feature type="signal peptide" evidence="1">
    <location>
        <begin position="1"/>
        <end position="17"/>
    </location>
</feature>
<evidence type="ECO:0000259" key="2">
    <source>
        <dbReference type="PROSITE" id="PS50041"/>
    </source>
</evidence>
<dbReference type="SUPFAM" id="SSF56436">
    <property type="entry name" value="C-type lectin-like"/>
    <property type="match status" value="2"/>
</dbReference>
<evidence type="ECO:0000313" key="3">
    <source>
        <dbReference type="EMBL" id="CAH0547908.1"/>
    </source>
</evidence>
<dbReference type="InterPro" id="IPR016187">
    <property type="entry name" value="CTDL_fold"/>
</dbReference>
<dbReference type="OrthoDB" id="6133475at2759"/>
<feature type="domain" description="C-type lectin" evidence="2">
    <location>
        <begin position="29"/>
        <end position="149"/>
    </location>
</feature>
<dbReference type="Pfam" id="PF00059">
    <property type="entry name" value="Lectin_C"/>
    <property type="match status" value="2"/>
</dbReference>
<dbReference type="SMART" id="SM00034">
    <property type="entry name" value="CLECT"/>
    <property type="match status" value="2"/>
</dbReference>
<name>A0A9P0ARW7_BRAAE</name>
<evidence type="ECO:0000256" key="1">
    <source>
        <dbReference type="SAM" id="SignalP"/>
    </source>
</evidence>
<dbReference type="PANTHER" id="PTHR45710:SF26">
    <property type="entry name" value="RH26557P"/>
    <property type="match status" value="1"/>
</dbReference>
<dbReference type="CDD" id="cd00037">
    <property type="entry name" value="CLECT"/>
    <property type="match status" value="2"/>
</dbReference>
<keyword evidence="1" id="KW-0732">Signal</keyword>
<dbReference type="PROSITE" id="PS50041">
    <property type="entry name" value="C_TYPE_LECTIN_2"/>
    <property type="match status" value="2"/>
</dbReference>
<sequence>MLCVLVLFIFIIPYSVQISPACSNNFISLGRKCYFFGNNEETWMNAHHECVEKNSSLATLINPHQHNLIKKYVNAKFSQERVERWIGGRFNEKQRIWVWGDSGKPIKYKSFGNEEINDNFKLQCLVMDQNQNNNWSIQNCLAKRRYICQTNFKNSKPRKGRRSKYDVPAPLTKITVPKNVNITKHKKNVNYACPPNMYLIGKKCYFFGDEQITWREAYYACQENNTNLAVIKNKKHDFKIREFLSDGFIEDSDRWLGGIYDYGRKKWKWPNGNTLTYTGFARIGLRNKNTRFSTIFMDRKLQYRWNIDNKMKKKGYICQTNAKEVVVVGNLTTQRKHVKKPDAVVVIKDTNVDNNTID</sequence>